<keyword evidence="3" id="KW-0328">Glycosyltransferase</keyword>
<keyword evidence="4" id="KW-1185">Reference proteome</keyword>
<evidence type="ECO:0000256" key="1">
    <source>
        <dbReference type="SAM" id="MobiDB-lite"/>
    </source>
</evidence>
<dbReference type="RefSeq" id="WP_373970277.1">
    <property type="nucleotide sequence ID" value="NZ_JBHDLJ010000001.1"/>
</dbReference>
<dbReference type="Proteomes" id="UP001575652">
    <property type="component" value="Unassembled WGS sequence"/>
</dbReference>
<sequence length="917" mass="101070">MTAADQPGRPAATPAASAGSGEGPHASEPWADPRHSALLVGRHLEVRAQLGAIAELLGDDGSVRTPLPDRALRLGSYGSLIRDGSAQAVLDGLAPLLESLPPGELGPAYAPSTARIGIIADRFYVQSLDGLADLVPVTLENYAELAPTLDVLLVVSTWRGHNDTSWRGLATEGSQRRRRLIEELIPAFRKLGVPVVFHSKEDPPNYDVFLPIAAHCDIVFTSAEEMIPRYMNDCPDASHYGVLPFGVNPLHHSPLGSRGNTTDLIFFAGSWMAAKYPSRNRHGAWLLDGIIAAGRRLALIDRNSANPDPRFAWPRKYLPFTAPARDHGELMRLQRITDVAINLNSVSGSQTMFANRALELQASGTMVLSTYSMGLNSHYPHVTLANSALDTRATLEHLTFEQMRGAQADGIRKVFTDDHAVHRLDTILRAAGIGTPDRGLTTIAVADEPGDRLRADMARQNAGPVRVYSTEEYRTERPTADIVLPVGNGHHYGTDYAGDHQAAFTYADARIVSKHTRDLRAGDEVSHRYLDRPGPIEASAWWVRGETEPLDFTRHAGRRIYGLDGFAVAPAVRDSVSIADARAKSTPPAPAPAAELTVVVPVYNNGEHLRHKCFASLLRSSVFDRMHVLLVDDGSTDPKTAETLDELEAAYGNVSAYRFPAGGSGSASRPRNKGLELAATEFVTYLDPDNEGVSDGYAVLLDLMKDKTAADFAIGNMTRWNTGFSRVSSGKSLTALLPEEDGYLVPQPDTLERFGFSHMSIQALVARTDWLRSLGIQQPVGAVGQDTYFFQQMIFYARRVLAVDHDVHTYYSAVSNSTVNAVSPKYFRKYLPLEEDRARWVREVGLLEAYRRVRLESFFKNWYLKKLKRVPDDQWLEAATVVAEIGRFYGEYEWTEPEVHEFWERLARAENENAGTP</sequence>
<dbReference type="InterPro" id="IPR001173">
    <property type="entry name" value="Glyco_trans_2-like"/>
</dbReference>
<feature type="compositionally biased region" description="Low complexity" evidence="1">
    <location>
        <begin position="7"/>
        <end position="27"/>
    </location>
</feature>
<name>A0ABV4UJ41_9MICC</name>
<evidence type="ECO:0000259" key="2">
    <source>
        <dbReference type="Pfam" id="PF00535"/>
    </source>
</evidence>
<evidence type="ECO:0000313" key="4">
    <source>
        <dbReference type="Proteomes" id="UP001575652"/>
    </source>
</evidence>
<reference evidence="3 4" key="1">
    <citation type="submission" date="2024-09" db="EMBL/GenBank/DDBJ databases">
        <authorList>
            <person name="Salinas-Garcia M.A."/>
            <person name="Prieme A."/>
        </authorList>
    </citation>
    <scope>NUCLEOTIDE SEQUENCE [LARGE SCALE GENOMIC DNA]</scope>
    <source>
        <strain evidence="3 4">DSM 21081</strain>
    </source>
</reference>
<feature type="domain" description="Glycosyltransferase 2-like" evidence="2">
    <location>
        <begin position="597"/>
        <end position="724"/>
    </location>
</feature>
<dbReference type="PANTHER" id="PTHR43685">
    <property type="entry name" value="GLYCOSYLTRANSFERASE"/>
    <property type="match status" value="1"/>
</dbReference>
<comment type="caution">
    <text evidence="3">The sequence shown here is derived from an EMBL/GenBank/DDBJ whole genome shotgun (WGS) entry which is preliminary data.</text>
</comment>
<gene>
    <name evidence="3" type="ORF">ACETWP_00765</name>
</gene>
<evidence type="ECO:0000313" key="3">
    <source>
        <dbReference type="EMBL" id="MFB0833109.1"/>
    </source>
</evidence>
<protein>
    <submittedName>
        <fullName evidence="3">Glycosyltransferase</fullName>
        <ecNumber evidence="3">2.4.-.-</ecNumber>
    </submittedName>
</protein>
<dbReference type="InterPro" id="IPR050834">
    <property type="entry name" value="Glycosyltransf_2"/>
</dbReference>
<dbReference type="SUPFAM" id="SSF53448">
    <property type="entry name" value="Nucleotide-diphospho-sugar transferases"/>
    <property type="match status" value="1"/>
</dbReference>
<dbReference type="Gene3D" id="3.90.550.10">
    <property type="entry name" value="Spore Coat Polysaccharide Biosynthesis Protein SpsA, Chain A"/>
    <property type="match status" value="1"/>
</dbReference>
<dbReference type="EMBL" id="JBHDLJ010000001">
    <property type="protein sequence ID" value="MFB0833109.1"/>
    <property type="molecule type" value="Genomic_DNA"/>
</dbReference>
<accession>A0ABV4UJ41</accession>
<dbReference type="EC" id="2.4.-.-" evidence="3"/>
<dbReference type="InterPro" id="IPR029044">
    <property type="entry name" value="Nucleotide-diphossugar_trans"/>
</dbReference>
<keyword evidence="3" id="KW-0808">Transferase</keyword>
<feature type="region of interest" description="Disordered" evidence="1">
    <location>
        <begin position="1"/>
        <end position="32"/>
    </location>
</feature>
<dbReference type="PANTHER" id="PTHR43685:SF2">
    <property type="entry name" value="GLYCOSYLTRANSFERASE 2-LIKE DOMAIN-CONTAINING PROTEIN"/>
    <property type="match status" value="1"/>
</dbReference>
<proteinExistence type="predicted"/>
<dbReference type="CDD" id="cd00761">
    <property type="entry name" value="Glyco_tranf_GTA_type"/>
    <property type="match status" value="1"/>
</dbReference>
<organism evidence="3 4">
    <name type="scientific">Arthrobacter halodurans</name>
    <dbReference type="NCBI Taxonomy" id="516699"/>
    <lineage>
        <taxon>Bacteria</taxon>
        <taxon>Bacillati</taxon>
        <taxon>Actinomycetota</taxon>
        <taxon>Actinomycetes</taxon>
        <taxon>Micrococcales</taxon>
        <taxon>Micrococcaceae</taxon>
        <taxon>Arthrobacter</taxon>
    </lineage>
</organism>
<dbReference type="Pfam" id="PF00535">
    <property type="entry name" value="Glycos_transf_2"/>
    <property type="match status" value="1"/>
</dbReference>
<dbReference type="GO" id="GO:0016757">
    <property type="term" value="F:glycosyltransferase activity"/>
    <property type="evidence" value="ECO:0007669"/>
    <property type="project" value="UniProtKB-KW"/>
</dbReference>